<proteinExistence type="predicted"/>
<evidence type="ECO:0000256" key="3">
    <source>
        <dbReference type="ARBA" id="ARBA00023163"/>
    </source>
</evidence>
<dbReference type="SMART" id="SM00342">
    <property type="entry name" value="HTH_ARAC"/>
    <property type="match status" value="1"/>
</dbReference>
<feature type="domain" description="HTH araC/xylS-type" evidence="5">
    <location>
        <begin position="668"/>
        <end position="767"/>
    </location>
</feature>
<organism evidence="6 7">
    <name type="scientific">Paenibacillus eucommiae</name>
    <dbReference type="NCBI Taxonomy" id="1355755"/>
    <lineage>
        <taxon>Bacteria</taxon>
        <taxon>Bacillati</taxon>
        <taxon>Bacillota</taxon>
        <taxon>Bacilli</taxon>
        <taxon>Bacillales</taxon>
        <taxon>Paenibacillaceae</taxon>
        <taxon>Paenibacillus</taxon>
    </lineage>
</organism>
<dbReference type="EMBL" id="JAGGLB010000001">
    <property type="protein sequence ID" value="MBP1988570.1"/>
    <property type="molecule type" value="Genomic_DNA"/>
</dbReference>
<evidence type="ECO:0000256" key="1">
    <source>
        <dbReference type="ARBA" id="ARBA00023015"/>
    </source>
</evidence>
<name>A0ABS4IN29_9BACL</name>
<evidence type="ECO:0000256" key="2">
    <source>
        <dbReference type="ARBA" id="ARBA00023125"/>
    </source>
</evidence>
<dbReference type="PROSITE" id="PS01124">
    <property type="entry name" value="HTH_ARAC_FAMILY_2"/>
    <property type="match status" value="1"/>
</dbReference>
<dbReference type="SUPFAM" id="SSF46689">
    <property type="entry name" value="Homeodomain-like"/>
    <property type="match status" value="1"/>
</dbReference>
<dbReference type="PANTHER" id="PTHR43280:SF28">
    <property type="entry name" value="HTH-TYPE TRANSCRIPTIONAL ACTIVATOR RHAS"/>
    <property type="match status" value="1"/>
</dbReference>
<evidence type="ECO:0000313" key="6">
    <source>
        <dbReference type="EMBL" id="MBP1988570.1"/>
    </source>
</evidence>
<dbReference type="PANTHER" id="PTHR43280">
    <property type="entry name" value="ARAC-FAMILY TRANSCRIPTIONAL REGULATOR"/>
    <property type="match status" value="1"/>
</dbReference>
<dbReference type="InterPro" id="IPR018060">
    <property type="entry name" value="HTH_AraC"/>
</dbReference>
<keyword evidence="4" id="KW-0472">Membrane</keyword>
<dbReference type="Proteomes" id="UP001519287">
    <property type="component" value="Unassembled WGS sequence"/>
</dbReference>
<feature type="transmembrane region" description="Helical" evidence="4">
    <location>
        <begin position="305"/>
        <end position="323"/>
    </location>
</feature>
<dbReference type="InterPro" id="IPR009057">
    <property type="entry name" value="Homeodomain-like_sf"/>
</dbReference>
<protein>
    <submittedName>
        <fullName evidence="6">AraC-like DNA-binding protein</fullName>
    </submittedName>
</protein>
<comment type="caution">
    <text evidence="6">The sequence shown here is derived from an EMBL/GenBank/DDBJ whole genome shotgun (WGS) entry which is preliminary data.</text>
</comment>
<evidence type="ECO:0000313" key="7">
    <source>
        <dbReference type="Proteomes" id="UP001519287"/>
    </source>
</evidence>
<keyword evidence="1" id="KW-0805">Transcription regulation</keyword>
<dbReference type="Gene3D" id="1.10.10.60">
    <property type="entry name" value="Homeodomain-like"/>
    <property type="match status" value="2"/>
</dbReference>
<keyword evidence="4" id="KW-1133">Transmembrane helix</keyword>
<evidence type="ECO:0000256" key="4">
    <source>
        <dbReference type="SAM" id="Phobius"/>
    </source>
</evidence>
<keyword evidence="4" id="KW-0812">Transmembrane</keyword>
<keyword evidence="7" id="KW-1185">Reference proteome</keyword>
<evidence type="ECO:0000259" key="5">
    <source>
        <dbReference type="PROSITE" id="PS01124"/>
    </source>
</evidence>
<feature type="transmembrane region" description="Helical" evidence="4">
    <location>
        <begin position="6"/>
        <end position="28"/>
    </location>
</feature>
<gene>
    <name evidence="6" type="ORF">J2Z66_000165</name>
</gene>
<accession>A0ABS4IN29</accession>
<keyword evidence="2" id="KW-0238">DNA-binding</keyword>
<dbReference type="RefSeq" id="WP_209968646.1">
    <property type="nucleotide sequence ID" value="NZ_JAGGLB010000001.1"/>
</dbReference>
<sequence length="777" mass="88115">MLNRFLYTYISYFLIILIASSIVVINLARTSHISNEQDKAYYESNLIVVKDIIETTVGNVRNLFLQMANNNRLESFRFEQQLTEGSGTGEDGLQKERLQSFAAYEAINELFHYKNMVKGLQLAGVFYKQEDFVIDNFSTYPADEYFKQILKITGFDKNNWYGLASSYQNFNILPYDSGFFNGKAFTGTTFYKTIPANDSNVQGMIFAVMSRDIFTNALDALSTDGQTYGLILDENNQIVASTGNYSGATPILPYTSLEEQGGSGQHGADGYDYYVAKINSIPWKVVLVNQPLASSFNGLWFSQSYMLLFAIILLASLAIAYLLSRYSYKPLQQLYYSMIPTYDPAKSPQRISGNAFGEIESRIVGMKEQQAALIKQIHPYNQSIKHSFLYSIIKKEELLKYEEVLDDFEHKWAGGEAAFTLVIRTSVHIEERVASQIMAKVQRWIRTKTLIFNAVHDYSGQLVLLAWLPQGLADQEGYYREWIQQFSEYTGNLESKYKTRIFIGISGLCYSMNAITQSVEHALISLRNNTLFSKLQYVGGESPETTETGEAAEAAAEMASRPLPLPIKMKLLHHLKMKEFEQIAGMMQSLLPQSGDSGDAQPTYAVNGQMLYFELIAIALKHMEDSQMDNSIMDKSRFSRAESIEDVLQLYKEICASNADISSKDTKKEIIAFINEQFASPDMSLQMVKEQFHISFALITRMVKSETGFGFLEYVSRLRVDYAKALLKQNEGSISRIREISGFNDDSTFIKVFKKYEGVTPGDYKRNPVLGDRQARK</sequence>
<reference evidence="6 7" key="1">
    <citation type="submission" date="2021-03" db="EMBL/GenBank/DDBJ databases">
        <title>Genomic Encyclopedia of Type Strains, Phase IV (KMG-IV): sequencing the most valuable type-strain genomes for metagenomic binning, comparative biology and taxonomic classification.</title>
        <authorList>
            <person name="Goeker M."/>
        </authorList>
    </citation>
    <scope>NUCLEOTIDE SEQUENCE [LARGE SCALE GENOMIC DNA]</scope>
    <source>
        <strain evidence="6 7">DSM 26048</strain>
    </source>
</reference>
<keyword evidence="3" id="KW-0804">Transcription</keyword>
<dbReference type="Pfam" id="PF12833">
    <property type="entry name" value="HTH_18"/>
    <property type="match status" value="1"/>
</dbReference>